<organism evidence="15">
    <name type="scientific">Castor canadensis</name>
    <name type="common">American beaver</name>
    <dbReference type="NCBI Taxonomy" id="51338"/>
    <lineage>
        <taxon>Eukaryota</taxon>
        <taxon>Metazoa</taxon>
        <taxon>Chordata</taxon>
        <taxon>Craniata</taxon>
        <taxon>Vertebrata</taxon>
        <taxon>Euteleostomi</taxon>
        <taxon>Mammalia</taxon>
        <taxon>Eutheria</taxon>
        <taxon>Euarchontoglires</taxon>
        <taxon>Glires</taxon>
        <taxon>Rodentia</taxon>
        <taxon>Castorimorpha</taxon>
        <taxon>Castoridae</taxon>
        <taxon>Castor</taxon>
    </lineage>
</organism>
<name>A0A8C0XQK5_CASCN</name>
<dbReference type="Pfam" id="PF13853">
    <property type="entry name" value="7tm_4"/>
    <property type="match status" value="1"/>
</dbReference>
<dbReference type="InterPro" id="IPR000276">
    <property type="entry name" value="GPCR_Rhodpsn"/>
</dbReference>
<keyword evidence="7" id="KW-0552">Olfaction</keyword>
<evidence type="ECO:0000256" key="1">
    <source>
        <dbReference type="ARBA" id="ARBA00002936"/>
    </source>
</evidence>
<evidence type="ECO:0000256" key="11">
    <source>
        <dbReference type="ARBA" id="ARBA00023170"/>
    </source>
</evidence>
<keyword evidence="4" id="KW-1003">Cell membrane</keyword>
<dbReference type="PANTHER" id="PTHR26453">
    <property type="entry name" value="OLFACTORY RECEPTOR"/>
    <property type="match status" value="1"/>
</dbReference>
<keyword evidence="10 13" id="KW-0472">Membrane</keyword>
<comment type="function">
    <text evidence="1">Odorant receptor.</text>
</comment>
<keyword evidence="8 13" id="KW-1133">Transmembrane helix</keyword>
<evidence type="ECO:0000256" key="6">
    <source>
        <dbReference type="ARBA" id="ARBA00022692"/>
    </source>
</evidence>
<dbReference type="FunFam" id="1.20.1070.10:FF:000501">
    <property type="entry name" value="Olfactory receptor"/>
    <property type="match status" value="1"/>
</dbReference>
<dbReference type="GO" id="GO:0004930">
    <property type="term" value="F:G protein-coupled receptor activity"/>
    <property type="evidence" value="ECO:0007669"/>
    <property type="project" value="UniProtKB-KW"/>
</dbReference>
<keyword evidence="6 13" id="KW-0812">Transmembrane</keyword>
<protein>
    <recommendedName>
        <fullName evidence="14">G-protein coupled receptors family 1 profile domain-containing protein</fullName>
    </recommendedName>
</protein>
<dbReference type="SUPFAM" id="SSF81321">
    <property type="entry name" value="Family A G protein-coupled receptor-like"/>
    <property type="match status" value="1"/>
</dbReference>
<dbReference type="FunFam" id="1.10.1220.70:FF:000001">
    <property type="entry name" value="Olfactory receptor"/>
    <property type="match status" value="1"/>
</dbReference>
<dbReference type="InterPro" id="IPR000725">
    <property type="entry name" value="Olfact_rcpt"/>
</dbReference>
<dbReference type="GO" id="GO:0005654">
    <property type="term" value="C:nucleoplasm"/>
    <property type="evidence" value="ECO:0007669"/>
    <property type="project" value="UniProtKB-ARBA"/>
</dbReference>
<feature type="transmembrane region" description="Helical" evidence="13">
    <location>
        <begin position="25"/>
        <end position="51"/>
    </location>
</feature>
<evidence type="ECO:0000256" key="8">
    <source>
        <dbReference type="ARBA" id="ARBA00022989"/>
    </source>
</evidence>
<dbReference type="InterPro" id="IPR017452">
    <property type="entry name" value="GPCR_Rhodpsn_7TM"/>
</dbReference>
<evidence type="ECO:0000259" key="14">
    <source>
        <dbReference type="PROSITE" id="PS50262"/>
    </source>
</evidence>
<evidence type="ECO:0000256" key="13">
    <source>
        <dbReference type="SAM" id="Phobius"/>
    </source>
</evidence>
<evidence type="ECO:0000256" key="5">
    <source>
        <dbReference type="ARBA" id="ARBA00022606"/>
    </source>
</evidence>
<dbReference type="Ensembl" id="ENSCCNT00000037382.1">
    <property type="protein sequence ID" value="ENSCCNP00000029659.1"/>
    <property type="gene ID" value="ENSCCNG00000028408.1"/>
</dbReference>
<feature type="transmembrane region" description="Helical" evidence="13">
    <location>
        <begin position="189"/>
        <end position="214"/>
    </location>
</feature>
<dbReference type="PRINTS" id="PR00245">
    <property type="entry name" value="OLFACTORYR"/>
</dbReference>
<keyword evidence="5" id="KW-0716">Sensory transduction</keyword>
<evidence type="ECO:0000256" key="3">
    <source>
        <dbReference type="ARBA" id="ARBA00010663"/>
    </source>
</evidence>
<evidence type="ECO:0000256" key="4">
    <source>
        <dbReference type="ARBA" id="ARBA00022475"/>
    </source>
</evidence>
<feature type="domain" description="G-protein coupled receptors family 1 profile" evidence="14">
    <location>
        <begin position="41"/>
        <end position="278"/>
    </location>
</feature>
<dbReference type="PROSITE" id="PS50262">
    <property type="entry name" value="G_PROTEIN_RECEP_F1_2"/>
    <property type="match status" value="1"/>
</dbReference>
<accession>A0A8C0XQK5</accession>
<proteinExistence type="inferred from homology"/>
<evidence type="ECO:0000256" key="12">
    <source>
        <dbReference type="ARBA" id="ARBA00023224"/>
    </source>
</evidence>
<feature type="transmembrane region" description="Helical" evidence="13">
    <location>
        <begin position="99"/>
        <end position="123"/>
    </location>
</feature>
<evidence type="ECO:0000256" key="10">
    <source>
        <dbReference type="ARBA" id="ARBA00023136"/>
    </source>
</evidence>
<dbReference type="GO" id="GO:0004984">
    <property type="term" value="F:olfactory receptor activity"/>
    <property type="evidence" value="ECO:0007669"/>
    <property type="project" value="InterPro"/>
</dbReference>
<evidence type="ECO:0000256" key="9">
    <source>
        <dbReference type="ARBA" id="ARBA00023040"/>
    </source>
</evidence>
<dbReference type="PRINTS" id="PR00237">
    <property type="entry name" value="GPCRRHODOPSN"/>
</dbReference>
<evidence type="ECO:0000313" key="15">
    <source>
        <dbReference type="Ensembl" id="ENSCCNP00000029659.1"/>
    </source>
</evidence>
<keyword evidence="9" id="KW-0297">G-protein coupled receptor</keyword>
<dbReference type="GO" id="GO:0005886">
    <property type="term" value="C:plasma membrane"/>
    <property type="evidence" value="ECO:0007669"/>
    <property type="project" value="UniProtKB-SubCell"/>
</dbReference>
<reference evidence="15" key="1">
    <citation type="submission" date="2023-09" db="UniProtKB">
        <authorList>
            <consortium name="Ensembl"/>
        </authorList>
    </citation>
    <scope>IDENTIFICATION</scope>
</reference>
<feature type="transmembrane region" description="Helical" evidence="13">
    <location>
        <begin position="63"/>
        <end position="87"/>
    </location>
</feature>
<comment type="similarity">
    <text evidence="3">Belongs to the G-protein coupled receptor 1 family.</text>
</comment>
<feature type="transmembrane region" description="Helical" evidence="13">
    <location>
        <begin position="261"/>
        <end position="280"/>
    </location>
</feature>
<evidence type="ECO:0000256" key="7">
    <source>
        <dbReference type="ARBA" id="ARBA00022725"/>
    </source>
</evidence>
<comment type="subcellular location">
    <subcellularLocation>
        <location evidence="2">Cell membrane</location>
        <topology evidence="2">Multi-pass membrane protein</topology>
    </subcellularLocation>
</comment>
<dbReference type="AlphaFoldDB" id="A0A8C0XQK5"/>
<keyword evidence="11" id="KW-0675">Receptor</keyword>
<dbReference type="Gene3D" id="1.20.1070.10">
    <property type="entry name" value="Rhodopsin 7-helix transmembrane proteins"/>
    <property type="match status" value="1"/>
</dbReference>
<evidence type="ECO:0000256" key="2">
    <source>
        <dbReference type="ARBA" id="ARBA00004651"/>
    </source>
</evidence>
<keyword evidence="12" id="KW-0807">Transducer</keyword>
<feature type="transmembrane region" description="Helical" evidence="13">
    <location>
        <begin position="226"/>
        <end position="249"/>
    </location>
</feature>
<sequence>MTGANHTAVTAYVLLGLHKHHSLEVVLFVFCLSIYCMTLLGNSLLIGLIMLDPHLHKPMYFFLSNLSLIDICGTSSFMPLMLVNFLAAERTTSFPSCALQMYLTLALGATECLLLAVMAYDCYVAICQPLRYTELMSGQICFANSLLQSILVWRLPFCGHNVINHFFCEILAVLKLACGDISLNALTLLVATAVLTLIPLLLICLSYIFILSAILRVPSASGRHKAFSTCSAHLTVIVVFYCTISFMYFKPKAKDPDVDKIITLFYGVMTPSLNPLIYSLRNTEVKAARSWACSSLRPNAKCQGNSFALASPIVPRSA</sequence>
<feature type="transmembrane region" description="Helical" evidence="13">
    <location>
        <begin position="135"/>
        <end position="155"/>
    </location>
</feature>